<sequence>MSGTKPAPQSRSEQAVPPADSGQRPQVQLPREPPPPPPVIRSEAPQLVAPPASFQGRDEIRAALLVPLSGPYAAWGQAMSNAAQLALFDVADERLNLIPLDTKGTPEGAVNALTQARTQGADIILGPLFSAEVKAVAPQARLWGVPTISFTTDRAALGQGVYSVGFLPESQVRRVVAHARAQGKEKFALLARSDEYGQAVADAFRIVVPQLGGQVVKVEFYDPQAKDVSNTIKRFTEVESRTRGRSKTSVGPVPPPPFDAAMIADDGTRLRTVSSLVTYYEVDIDKVPLLGTMLWDDPRLSNEPSLQGAWFAAPAAEAYAEFERRYATAFATRPPRAGTLRASLAYDATALAATLVRQNLDYSMATLTNAGGFAGIDGLFRLRTDGTPERGLAVREIAKAGIHDIAPAPTSFAAPAAGM</sequence>
<evidence type="ECO:0000256" key="2">
    <source>
        <dbReference type="ARBA" id="ARBA00022729"/>
    </source>
</evidence>
<proteinExistence type="inferred from homology"/>
<protein>
    <submittedName>
        <fullName evidence="6">Penicillin-binding protein activator</fullName>
    </submittedName>
</protein>
<accession>A0ABS5IE99</accession>
<name>A0ABS5IE99_9PROT</name>
<dbReference type="InterPro" id="IPR028082">
    <property type="entry name" value="Peripla_BP_I"/>
</dbReference>
<dbReference type="EMBL" id="JAGTUF010000012">
    <property type="protein sequence ID" value="MBR9972664.1"/>
    <property type="molecule type" value="Genomic_DNA"/>
</dbReference>
<evidence type="ECO:0000259" key="5">
    <source>
        <dbReference type="Pfam" id="PF13458"/>
    </source>
</evidence>
<feature type="compositionally biased region" description="Polar residues" evidence="4">
    <location>
        <begin position="1"/>
        <end position="13"/>
    </location>
</feature>
<reference evidence="6 7" key="1">
    <citation type="submission" date="2021-04" db="EMBL/GenBank/DDBJ databases">
        <title>Magnetospirillum sulfuroxidans sp. nov., a facultative chemolithoautotrophic sulfur-oxidizing alphaproteobacterium isolated from freshwater sediment and proposals for Paramagetospirillum gen. nov., and Magnetospirillaceae fam. nov.</title>
        <authorList>
            <person name="Koziaeva V."/>
            <person name="Geelhoed J.S."/>
            <person name="Sorokin D.Y."/>
            <person name="Grouzdev D.S."/>
        </authorList>
    </citation>
    <scope>NUCLEOTIDE SEQUENCE [LARGE SCALE GENOMIC DNA]</scope>
    <source>
        <strain evidence="6 7">J10</strain>
    </source>
</reference>
<keyword evidence="3" id="KW-0813">Transport</keyword>
<evidence type="ECO:0000313" key="7">
    <source>
        <dbReference type="Proteomes" id="UP000680714"/>
    </source>
</evidence>
<comment type="similarity">
    <text evidence="1">Belongs to the leucine-binding protein family.</text>
</comment>
<dbReference type="Gene3D" id="3.40.50.2300">
    <property type="match status" value="2"/>
</dbReference>
<keyword evidence="3" id="KW-0029">Amino-acid transport</keyword>
<dbReference type="PANTHER" id="PTHR30483:SF6">
    <property type="entry name" value="PERIPLASMIC BINDING PROTEIN OF ABC TRANSPORTER FOR NATURAL AMINO ACIDS"/>
    <property type="match status" value="1"/>
</dbReference>
<dbReference type="InterPro" id="IPR028081">
    <property type="entry name" value="Leu-bd"/>
</dbReference>
<evidence type="ECO:0000256" key="4">
    <source>
        <dbReference type="SAM" id="MobiDB-lite"/>
    </source>
</evidence>
<evidence type="ECO:0000256" key="3">
    <source>
        <dbReference type="ARBA" id="ARBA00022970"/>
    </source>
</evidence>
<dbReference type="Proteomes" id="UP000680714">
    <property type="component" value="Unassembled WGS sequence"/>
</dbReference>
<dbReference type="PANTHER" id="PTHR30483">
    <property type="entry name" value="LEUCINE-SPECIFIC-BINDING PROTEIN"/>
    <property type="match status" value="1"/>
</dbReference>
<feature type="region of interest" description="Disordered" evidence="4">
    <location>
        <begin position="1"/>
        <end position="43"/>
    </location>
</feature>
<dbReference type="InterPro" id="IPR051010">
    <property type="entry name" value="BCAA_transport"/>
</dbReference>
<dbReference type="RefSeq" id="WP_211549643.1">
    <property type="nucleotide sequence ID" value="NZ_JAGTUF010000012.1"/>
</dbReference>
<dbReference type="SUPFAM" id="SSF53822">
    <property type="entry name" value="Periplasmic binding protein-like I"/>
    <property type="match status" value="1"/>
</dbReference>
<keyword evidence="7" id="KW-1185">Reference proteome</keyword>
<evidence type="ECO:0000313" key="6">
    <source>
        <dbReference type="EMBL" id="MBR9972664.1"/>
    </source>
</evidence>
<evidence type="ECO:0000256" key="1">
    <source>
        <dbReference type="ARBA" id="ARBA00010062"/>
    </source>
</evidence>
<comment type="caution">
    <text evidence="6">The sequence shown here is derived from an EMBL/GenBank/DDBJ whole genome shotgun (WGS) entry which is preliminary data.</text>
</comment>
<gene>
    <name evidence="6" type="ORF">KEC16_13145</name>
</gene>
<dbReference type="Pfam" id="PF13458">
    <property type="entry name" value="Peripla_BP_6"/>
    <property type="match status" value="1"/>
</dbReference>
<feature type="domain" description="Leucine-binding protein" evidence="5">
    <location>
        <begin position="59"/>
        <end position="400"/>
    </location>
</feature>
<dbReference type="CDD" id="cd06339">
    <property type="entry name" value="PBP1_YraM_LppC_lipoprotein-like"/>
    <property type="match status" value="1"/>
</dbReference>
<organism evidence="6 7">
    <name type="scientific">Magnetospirillum sulfuroxidans</name>
    <dbReference type="NCBI Taxonomy" id="611300"/>
    <lineage>
        <taxon>Bacteria</taxon>
        <taxon>Pseudomonadati</taxon>
        <taxon>Pseudomonadota</taxon>
        <taxon>Alphaproteobacteria</taxon>
        <taxon>Rhodospirillales</taxon>
        <taxon>Rhodospirillaceae</taxon>
        <taxon>Magnetospirillum</taxon>
    </lineage>
</organism>
<keyword evidence="2" id="KW-0732">Signal</keyword>